<dbReference type="Pfam" id="PF04129">
    <property type="entry name" value="Vps52_CC"/>
    <property type="match status" value="1"/>
</dbReference>
<dbReference type="GO" id="GO:0042147">
    <property type="term" value="P:retrograde transport, endosome to Golgi"/>
    <property type="evidence" value="ECO:0007669"/>
    <property type="project" value="TreeGrafter"/>
</dbReference>
<evidence type="ECO:0000259" key="8">
    <source>
        <dbReference type="Pfam" id="PF20655"/>
    </source>
</evidence>
<dbReference type="PANTHER" id="PTHR14190">
    <property type="entry name" value="SUPPRESSOR OF ACTIN MUTATIONS 2/VACUOLAR PROTEIN SORTING 52"/>
    <property type="match status" value="1"/>
</dbReference>
<organism evidence="9 10">
    <name type="scientific">Cristinia sonorae</name>
    <dbReference type="NCBI Taxonomy" id="1940300"/>
    <lineage>
        <taxon>Eukaryota</taxon>
        <taxon>Fungi</taxon>
        <taxon>Dikarya</taxon>
        <taxon>Basidiomycota</taxon>
        <taxon>Agaricomycotina</taxon>
        <taxon>Agaricomycetes</taxon>
        <taxon>Agaricomycetidae</taxon>
        <taxon>Agaricales</taxon>
        <taxon>Pleurotineae</taxon>
        <taxon>Stephanosporaceae</taxon>
        <taxon>Cristinia</taxon>
    </lineage>
</organism>
<evidence type="ECO:0000259" key="7">
    <source>
        <dbReference type="Pfam" id="PF04129"/>
    </source>
</evidence>
<dbReference type="GO" id="GO:0000938">
    <property type="term" value="C:GARP complex"/>
    <property type="evidence" value="ECO:0007669"/>
    <property type="project" value="TreeGrafter"/>
</dbReference>
<evidence type="ECO:0000256" key="3">
    <source>
        <dbReference type="ARBA" id="ARBA00022448"/>
    </source>
</evidence>
<feature type="region of interest" description="Disordered" evidence="6">
    <location>
        <begin position="316"/>
        <end position="383"/>
    </location>
</feature>
<dbReference type="EMBL" id="JAEVFJ010000003">
    <property type="protein sequence ID" value="KAH8105951.1"/>
    <property type="molecule type" value="Genomic_DNA"/>
</dbReference>
<accession>A0A8K0UX95</accession>
<dbReference type="InterPro" id="IPR007258">
    <property type="entry name" value="Vps52"/>
</dbReference>
<keyword evidence="4" id="KW-0653">Protein transport</keyword>
<feature type="compositionally biased region" description="Low complexity" evidence="6">
    <location>
        <begin position="329"/>
        <end position="343"/>
    </location>
</feature>
<dbReference type="GO" id="GO:0015031">
    <property type="term" value="P:protein transport"/>
    <property type="evidence" value="ECO:0007669"/>
    <property type="project" value="UniProtKB-KW"/>
</dbReference>
<dbReference type="AlphaFoldDB" id="A0A8K0UX95"/>
<feature type="region of interest" description="Disordered" evidence="6">
    <location>
        <begin position="1"/>
        <end position="21"/>
    </location>
</feature>
<sequence>MEPGPLEGIRPPLGHGQGESSSYVGKVRDFVELHEQVETGVNLLDSLESFLSTFQKDLSAVSGQISELQDRSKDIENRLKSRRKIEKPLSNLLLDFCIPPPLATLILDTDVGEPWIPAIGELERRLIALKLRVRVKAARDLTDVAEGLRIVAATKLRSFFLNLLQPIRSSMTTNMQVLQTSIFLKYRPLYVFLEHHAPNVAIEIQRAYIGAARTYYETGFRRYARSLGYVRTRAIEKADDIVAAATAVGGTEVSEADVERLTYGRIDGPGVTMLYMAEDKSHKEPIEALFRSLMLVLMDNATAEYTYVTTFFSKEPLPGPPGQLQRDNSSGSGVLSPSSLLSPTADFDDARSNIGSDFGANSPRRRHISLQGGNGTPPQNISPKEEQANMTAIWKQILDPVLEYCKTFINNVLEPTPPPAIPLLTMIRLTEDVMAEIQKRNCAPLESFIFTMRLQMWPIFQKAMQENIDALKKYTEGSTSGYFRTKITSTDSGVSSICRRYVVMFNSFVALTDQPDETMIFSNLLRLRQELAKLIVTHTDKIPEAVAKATAQSTLYDTILQGLSKGPSPASHPKAQSEIAFWREREEEARRRVVSTRRQR</sequence>
<evidence type="ECO:0000313" key="9">
    <source>
        <dbReference type="EMBL" id="KAH8105951.1"/>
    </source>
</evidence>
<feature type="domain" description="Vps52 C-terminal" evidence="8">
    <location>
        <begin position="389"/>
        <end position="564"/>
    </location>
</feature>
<evidence type="ECO:0000256" key="2">
    <source>
        <dbReference type="ARBA" id="ARBA00008180"/>
    </source>
</evidence>
<evidence type="ECO:0000256" key="6">
    <source>
        <dbReference type="SAM" id="MobiDB-lite"/>
    </source>
</evidence>
<dbReference type="GO" id="GO:0019905">
    <property type="term" value="F:syntaxin binding"/>
    <property type="evidence" value="ECO:0007669"/>
    <property type="project" value="TreeGrafter"/>
</dbReference>
<comment type="subcellular location">
    <subcellularLocation>
        <location evidence="1">Golgi apparatus</location>
        <location evidence="1">trans-Golgi network</location>
    </subcellularLocation>
</comment>
<reference evidence="9" key="1">
    <citation type="journal article" date="2021" name="New Phytol.">
        <title>Evolutionary innovations through gain and loss of genes in the ectomycorrhizal Boletales.</title>
        <authorList>
            <person name="Wu G."/>
            <person name="Miyauchi S."/>
            <person name="Morin E."/>
            <person name="Kuo A."/>
            <person name="Drula E."/>
            <person name="Varga T."/>
            <person name="Kohler A."/>
            <person name="Feng B."/>
            <person name="Cao Y."/>
            <person name="Lipzen A."/>
            <person name="Daum C."/>
            <person name="Hundley H."/>
            <person name="Pangilinan J."/>
            <person name="Johnson J."/>
            <person name="Barry K."/>
            <person name="LaButti K."/>
            <person name="Ng V."/>
            <person name="Ahrendt S."/>
            <person name="Min B."/>
            <person name="Choi I.G."/>
            <person name="Park H."/>
            <person name="Plett J.M."/>
            <person name="Magnuson J."/>
            <person name="Spatafora J.W."/>
            <person name="Nagy L.G."/>
            <person name="Henrissat B."/>
            <person name="Grigoriev I.V."/>
            <person name="Yang Z.L."/>
            <person name="Xu J."/>
            <person name="Martin F.M."/>
        </authorList>
    </citation>
    <scope>NUCLEOTIDE SEQUENCE</scope>
    <source>
        <strain evidence="9">KKN 215</strain>
    </source>
</reference>
<keyword evidence="3" id="KW-0813">Transport</keyword>
<dbReference type="Proteomes" id="UP000813824">
    <property type="component" value="Unassembled WGS sequence"/>
</dbReference>
<feature type="domain" description="Vps52 C-terminal" evidence="8">
    <location>
        <begin position="273"/>
        <end position="313"/>
    </location>
</feature>
<evidence type="ECO:0000256" key="5">
    <source>
        <dbReference type="ARBA" id="ARBA00023034"/>
    </source>
</evidence>
<dbReference type="InterPro" id="IPR048361">
    <property type="entry name" value="Vps52_C"/>
</dbReference>
<keyword evidence="5" id="KW-0333">Golgi apparatus</keyword>
<comment type="caution">
    <text evidence="9">The sequence shown here is derived from an EMBL/GenBank/DDBJ whole genome shotgun (WGS) entry which is preliminary data.</text>
</comment>
<dbReference type="GO" id="GO:0032456">
    <property type="term" value="P:endocytic recycling"/>
    <property type="evidence" value="ECO:0007669"/>
    <property type="project" value="TreeGrafter"/>
</dbReference>
<dbReference type="OrthoDB" id="19482at2759"/>
<dbReference type="Pfam" id="PF20655">
    <property type="entry name" value="Vps52_C"/>
    <property type="match status" value="2"/>
</dbReference>
<proteinExistence type="inferred from homology"/>
<keyword evidence="10" id="KW-1185">Reference proteome</keyword>
<evidence type="ECO:0000256" key="4">
    <source>
        <dbReference type="ARBA" id="ARBA00022927"/>
    </source>
</evidence>
<evidence type="ECO:0000256" key="1">
    <source>
        <dbReference type="ARBA" id="ARBA00004601"/>
    </source>
</evidence>
<feature type="domain" description="Vps52 coiled-coil" evidence="7">
    <location>
        <begin position="30"/>
        <end position="193"/>
    </location>
</feature>
<evidence type="ECO:0000313" key="10">
    <source>
        <dbReference type="Proteomes" id="UP000813824"/>
    </source>
</evidence>
<dbReference type="GO" id="GO:0005829">
    <property type="term" value="C:cytosol"/>
    <property type="evidence" value="ECO:0007669"/>
    <property type="project" value="GOC"/>
</dbReference>
<dbReference type="GO" id="GO:0006896">
    <property type="term" value="P:Golgi to vacuole transport"/>
    <property type="evidence" value="ECO:0007669"/>
    <property type="project" value="TreeGrafter"/>
</dbReference>
<dbReference type="PANTHER" id="PTHR14190:SF7">
    <property type="entry name" value="VACUOLAR PROTEIN SORTING-ASSOCIATED PROTEIN 52 HOMOLOG"/>
    <property type="match status" value="1"/>
</dbReference>
<protein>
    <submittedName>
        <fullName evidence="9">Vps52-domain-containing protein</fullName>
    </submittedName>
</protein>
<comment type="similarity">
    <text evidence="2">Belongs to the VPS52 family.</text>
</comment>
<dbReference type="InterPro" id="IPR048319">
    <property type="entry name" value="Vps52_CC"/>
</dbReference>
<name>A0A8K0UX95_9AGAR</name>
<gene>
    <name evidence="9" type="ORF">BXZ70DRAFT_405429</name>
</gene>